<dbReference type="AlphaFoldDB" id="A0A1A9RBD8"/>
<dbReference type="PANTHER" id="PTHR38103:SF1">
    <property type="entry name" value="RECOMBINATION-ASSOCIATED PROTEIN RDGC"/>
    <property type="match status" value="1"/>
</dbReference>
<keyword evidence="5" id="KW-0233">DNA recombination</keyword>
<dbReference type="NCBIfam" id="NF001464">
    <property type="entry name" value="PRK00321.1-5"/>
    <property type="match status" value="1"/>
</dbReference>
<sequence>MWFKQCQAYRLPETPDAAVLAAALDEHRFAPPCGLDWFTDGFAVPQPFGDELVFTADKTLGISLKREERVLPGAVIKTVLDEKIAKIEAEEARKVGRKERQELKEQIVDELLPRAFTRASRTDAVLVGGYLLINQTGNKAENLLSHLREALGGLRAQQTVTRRSASELMTQWLLRGEANGQFELDDYVALVGAGDMGAEIRIKREDVTAEEVVQHVKCGKRVVELGLVWRESVVLVLTQDLTLKRIRCLDHLQEDAQSHGDSGFDLAAASQIIAGNALAMILDELAELLGGWQD</sequence>
<dbReference type="Proteomes" id="UP000078003">
    <property type="component" value="Unassembled WGS sequence"/>
</dbReference>
<dbReference type="RefSeq" id="WP_064104670.1">
    <property type="nucleotide sequence ID" value="NZ_LXSF01000012.1"/>
</dbReference>
<name>A0A1A9RBD8_EIKCO</name>
<reference evidence="7" key="1">
    <citation type="submission" date="2016-05" db="EMBL/GenBank/DDBJ databases">
        <title>Draft genome of Corynebacterium afermentans subsp. afermentans LCDC 88199T.</title>
        <authorList>
            <person name="Bernier A.-M."/>
            <person name="Bernard K."/>
        </authorList>
    </citation>
    <scope>NUCLEOTIDE SEQUENCE [LARGE SCALE GENOMIC DNA]</scope>
    <source>
        <strain evidence="7">NML01-0328</strain>
    </source>
</reference>
<evidence type="ECO:0000256" key="4">
    <source>
        <dbReference type="ARBA" id="ARBA00022490"/>
    </source>
</evidence>
<dbReference type="PANTHER" id="PTHR38103">
    <property type="entry name" value="RECOMBINATION-ASSOCIATED PROTEIN RDGC"/>
    <property type="match status" value="1"/>
</dbReference>
<comment type="subcellular location">
    <subcellularLocation>
        <location evidence="1">Cytoplasm</location>
        <location evidence="1">Nucleoid</location>
    </subcellularLocation>
</comment>
<evidence type="ECO:0000313" key="6">
    <source>
        <dbReference type="EMBL" id="OAM15247.1"/>
    </source>
</evidence>
<gene>
    <name evidence="6" type="ORF">A7P85_08685</name>
</gene>
<evidence type="ECO:0000256" key="1">
    <source>
        <dbReference type="ARBA" id="ARBA00004453"/>
    </source>
</evidence>
<evidence type="ECO:0000313" key="7">
    <source>
        <dbReference type="Proteomes" id="UP000078003"/>
    </source>
</evidence>
<accession>A0A1A9RBD8</accession>
<protein>
    <recommendedName>
        <fullName evidence="3">Recombination-associated protein RdgC</fullName>
    </recommendedName>
</protein>
<comment type="similarity">
    <text evidence="2">Belongs to the RdgC family.</text>
</comment>
<organism evidence="6 7">
    <name type="scientific">Eikenella corrodens</name>
    <dbReference type="NCBI Taxonomy" id="539"/>
    <lineage>
        <taxon>Bacteria</taxon>
        <taxon>Pseudomonadati</taxon>
        <taxon>Pseudomonadota</taxon>
        <taxon>Betaproteobacteria</taxon>
        <taxon>Neisseriales</taxon>
        <taxon>Neisseriaceae</taxon>
        <taxon>Eikenella</taxon>
    </lineage>
</organism>
<dbReference type="InterPro" id="IPR007476">
    <property type="entry name" value="RdgC"/>
</dbReference>
<comment type="caution">
    <text evidence="6">The sequence shown here is derived from an EMBL/GenBank/DDBJ whole genome shotgun (WGS) entry which is preliminary data.</text>
</comment>
<evidence type="ECO:0000256" key="2">
    <source>
        <dbReference type="ARBA" id="ARBA00008657"/>
    </source>
</evidence>
<evidence type="ECO:0000256" key="3">
    <source>
        <dbReference type="ARBA" id="ARBA00022296"/>
    </source>
</evidence>
<proteinExistence type="inferred from homology"/>
<keyword evidence="4" id="KW-0963">Cytoplasm</keyword>
<dbReference type="GO" id="GO:0009295">
    <property type="term" value="C:nucleoid"/>
    <property type="evidence" value="ECO:0007669"/>
    <property type="project" value="UniProtKB-SubCell"/>
</dbReference>
<dbReference type="Pfam" id="PF04381">
    <property type="entry name" value="RdgC"/>
    <property type="match status" value="1"/>
</dbReference>
<dbReference type="GO" id="GO:0006310">
    <property type="term" value="P:DNA recombination"/>
    <property type="evidence" value="ECO:0007669"/>
    <property type="project" value="UniProtKB-KW"/>
</dbReference>
<dbReference type="EMBL" id="LXSF01000012">
    <property type="protein sequence ID" value="OAM15247.1"/>
    <property type="molecule type" value="Genomic_DNA"/>
</dbReference>
<evidence type="ECO:0000256" key="5">
    <source>
        <dbReference type="ARBA" id="ARBA00023172"/>
    </source>
</evidence>